<gene>
    <name evidence="2" type="ORF">DFR68_102603</name>
</gene>
<evidence type="ECO:0000256" key="1">
    <source>
        <dbReference type="SAM" id="SignalP"/>
    </source>
</evidence>
<dbReference type="Proteomes" id="UP000255355">
    <property type="component" value="Unassembled WGS sequence"/>
</dbReference>
<protein>
    <submittedName>
        <fullName evidence="2">Uncharacterized protein</fullName>
    </submittedName>
</protein>
<feature type="signal peptide" evidence="1">
    <location>
        <begin position="1"/>
        <end position="29"/>
    </location>
</feature>
<evidence type="ECO:0000313" key="2">
    <source>
        <dbReference type="EMBL" id="RDI54475.1"/>
    </source>
</evidence>
<accession>A0A370HDI1</accession>
<name>A0A370HDI1_9NOCA</name>
<dbReference type="AlphaFoldDB" id="A0A370HDI1"/>
<reference evidence="2 3" key="1">
    <citation type="submission" date="2018-07" db="EMBL/GenBank/DDBJ databases">
        <title>Genomic Encyclopedia of Type Strains, Phase IV (KMG-IV): sequencing the most valuable type-strain genomes for metagenomic binning, comparative biology and taxonomic classification.</title>
        <authorList>
            <person name="Goeker M."/>
        </authorList>
    </citation>
    <scope>NUCLEOTIDE SEQUENCE [LARGE SCALE GENOMIC DNA]</scope>
    <source>
        <strain evidence="2 3">DSM 44952</strain>
    </source>
</reference>
<dbReference type="STRING" id="1210089.GCA_001613165_04838"/>
<keyword evidence="3" id="KW-1185">Reference proteome</keyword>
<keyword evidence="1" id="KW-0732">Signal</keyword>
<dbReference type="EMBL" id="QQAZ01000002">
    <property type="protein sequence ID" value="RDI54475.1"/>
    <property type="molecule type" value="Genomic_DNA"/>
</dbReference>
<organism evidence="2 3">
    <name type="scientific">Nocardia mexicana</name>
    <dbReference type="NCBI Taxonomy" id="279262"/>
    <lineage>
        <taxon>Bacteria</taxon>
        <taxon>Bacillati</taxon>
        <taxon>Actinomycetota</taxon>
        <taxon>Actinomycetes</taxon>
        <taxon>Mycobacteriales</taxon>
        <taxon>Nocardiaceae</taxon>
        <taxon>Nocardia</taxon>
    </lineage>
</organism>
<dbReference type="RefSeq" id="WP_068023793.1">
    <property type="nucleotide sequence ID" value="NZ_QQAZ01000002.1"/>
</dbReference>
<feature type="chain" id="PRO_5038992810" evidence="1">
    <location>
        <begin position="30"/>
        <end position="124"/>
    </location>
</feature>
<sequence>MRKWTKIAVTLTGYALAVAVFPISAEAQAEPVEIDNSQVDDARKPHDCHVTSKRYGKNGSISGKCKGSGKFQIRNLCYKTSSLSSDSEFIWGGRADAPDDTSAAVCRGSYPYMNTDEYVAFWRV</sequence>
<proteinExistence type="predicted"/>
<evidence type="ECO:0000313" key="3">
    <source>
        <dbReference type="Proteomes" id="UP000255355"/>
    </source>
</evidence>
<comment type="caution">
    <text evidence="2">The sequence shown here is derived from an EMBL/GenBank/DDBJ whole genome shotgun (WGS) entry which is preliminary data.</text>
</comment>